<keyword evidence="6" id="KW-0378">Hydrolase</keyword>
<evidence type="ECO:0000256" key="4">
    <source>
        <dbReference type="ARBA" id="ARBA00022670"/>
    </source>
</evidence>
<comment type="subcellular location">
    <subcellularLocation>
        <location evidence="12">Endomembrane system</location>
        <topology evidence="12">Single-pass membrane protein</topology>
    </subcellularLocation>
    <subcellularLocation>
        <location evidence="1">Membrane</location>
        <topology evidence="1">Single-pass type II membrane protein</topology>
    </subcellularLocation>
</comment>
<feature type="domain" description="Peptidase S9 prolyl oligopeptidase catalytic" evidence="15">
    <location>
        <begin position="645"/>
        <end position="850"/>
    </location>
</feature>
<dbReference type="InterPro" id="IPR001375">
    <property type="entry name" value="Peptidase_S9_cat"/>
</dbReference>
<evidence type="ECO:0000259" key="15">
    <source>
        <dbReference type="Pfam" id="PF00326"/>
    </source>
</evidence>
<evidence type="ECO:0000256" key="6">
    <source>
        <dbReference type="ARBA" id="ARBA00022801"/>
    </source>
</evidence>
<keyword evidence="8" id="KW-0735">Signal-anchor</keyword>
<dbReference type="InterPro" id="IPR002469">
    <property type="entry name" value="Peptidase_S9B_N"/>
</dbReference>
<dbReference type="GO" id="GO:0005886">
    <property type="term" value="C:plasma membrane"/>
    <property type="evidence" value="ECO:0007669"/>
    <property type="project" value="TreeGrafter"/>
</dbReference>
<dbReference type="Gene3D" id="2.140.10.30">
    <property type="entry name" value="Dipeptidylpeptidase IV, N-terminal domain"/>
    <property type="match status" value="2"/>
</dbReference>
<organism evidence="17">
    <name type="scientific">Menopon gallinae</name>
    <name type="common">poultry shaft louse</name>
    <dbReference type="NCBI Taxonomy" id="328185"/>
    <lineage>
        <taxon>Eukaryota</taxon>
        <taxon>Metazoa</taxon>
        <taxon>Ecdysozoa</taxon>
        <taxon>Arthropoda</taxon>
        <taxon>Hexapoda</taxon>
        <taxon>Insecta</taxon>
        <taxon>Pterygota</taxon>
        <taxon>Neoptera</taxon>
        <taxon>Paraneoptera</taxon>
        <taxon>Psocodea</taxon>
        <taxon>Troctomorpha</taxon>
        <taxon>Phthiraptera</taxon>
        <taxon>Amblycera</taxon>
        <taxon>Menoponidae</taxon>
        <taxon>Menopon</taxon>
    </lineage>
</organism>
<feature type="transmembrane region" description="Helical" evidence="14">
    <location>
        <begin position="25"/>
        <end position="46"/>
    </location>
</feature>
<dbReference type="GO" id="GO:0008239">
    <property type="term" value="F:dipeptidyl-peptidase activity"/>
    <property type="evidence" value="ECO:0007669"/>
    <property type="project" value="TreeGrafter"/>
</dbReference>
<sequence length="871" mass="98906">MSDPDHFDDEELVSANTQQRNWRGILIALLVIIFVLALIVTSVVLLTPPDEGPRVRGARFKLHDILGHEFQAPRFNGTWISDHELVFRDQWGGISIMNADDLSVRSILTNHTFSQYNPARFILSPDQKYLLLACNTKKLFRYSFLAQYYIYDINTMEIYPLTTSSSEESQPPFLLHADWAPRGHALIMVHDYDIYYRPAPRSARAFRITDDAIPGVVSNGVPDWLYEEEILSSNVALWMSKDGHLLLHATFNDTLVQELKFPWYGVNEDLKLYPEIRSLRYPKPGTVNPTVSLYVSDLADLDNINTRELLPPQALSGVSDYYFSAASWISLTEVCVVWMNRPQNLSLVTVCKSPKWYCQETQRIGGEGKGWVEIFPPPIFSPDGSRYITLAPVRDGLAGFFRHIITVNIPKKRALPLTHGKFQVNKILAWDQNLSIVYYLGTPEMSPGQIHLYSVSSEPPNVGSPLPLPVCITCPTLNETLEYDSAFVIPQQEGKDSEWEDNWDISFSQHQSISMKAAKTKEFEEPEVGERPCSYHNAIFSPNLMYFVLECMGPGVPTTFLYTTRNYPQLPSLVTVLQNNTKLKEKLSKMAQPRIKTFGVQISGGYQAQVRLHLPPGLREDEITRYPLVVQVYSGPGTQLVTDRWKIDWSTFLASNKEYIIAQIDGRGSSGQGYQLMHEIYHRLGTVEVADQLEVTEYLRDSLHFIDKRRVAVWGWSYGGFVAALSLAKSSDLFHCAISVAPVTNWALYDSAYTERYMGLPNITDNYKGYEEADLSKWADGFRDKNFYLIHGTADDNVHFQQSMTFVKALIAKGVLFRLQIYADEKHTLGGVKLHLYKSMLNYLENCFRKSVPPDLKSGLRTGGIMEPTAI</sequence>
<accession>A0AAW2I5U5</accession>
<evidence type="ECO:0000256" key="1">
    <source>
        <dbReference type="ARBA" id="ARBA00004606"/>
    </source>
</evidence>
<keyword evidence="3" id="KW-0031">Aminopeptidase</keyword>
<keyword evidence="5 14" id="KW-0812">Transmembrane</keyword>
<dbReference type="PANTHER" id="PTHR11731">
    <property type="entry name" value="PROTEASE FAMILY S9B,C DIPEPTIDYL-PEPTIDASE IV-RELATED"/>
    <property type="match status" value="1"/>
</dbReference>
<dbReference type="SUPFAM" id="SSF53474">
    <property type="entry name" value="alpha/beta-Hydrolases"/>
    <property type="match status" value="1"/>
</dbReference>
<dbReference type="SUPFAM" id="SSF82171">
    <property type="entry name" value="DPP6 N-terminal domain-like"/>
    <property type="match status" value="1"/>
</dbReference>
<evidence type="ECO:0000256" key="7">
    <source>
        <dbReference type="ARBA" id="ARBA00022825"/>
    </source>
</evidence>
<dbReference type="EMBL" id="JARGDH010000002">
    <property type="protein sequence ID" value="KAL0277472.1"/>
    <property type="molecule type" value="Genomic_DNA"/>
</dbReference>
<evidence type="ECO:0000256" key="14">
    <source>
        <dbReference type="SAM" id="Phobius"/>
    </source>
</evidence>
<evidence type="ECO:0000313" key="17">
    <source>
        <dbReference type="EMBL" id="KAL0277472.1"/>
    </source>
</evidence>
<dbReference type="AlphaFoldDB" id="A0AAW2I5U5"/>
<dbReference type="PANTHER" id="PTHR11731:SF200">
    <property type="entry name" value="DIPEPTIDYL PEPTIDASE 10, ISOFORM B"/>
    <property type="match status" value="1"/>
</dbReference>
<dbReference type="InterPro" id="IPR050278">
    <property type="entry name" value="Serine_Prot_S9B/DPPIV"/>
</dbReference>
<evidence type="ECO:0000256" key="8">
    <source>
        <dbReference type="ARBA" id="ARBA00022968"/>
    </source>
</evidence>
<gene>
    <name evidence="17" type="ORF">PYX00_004738</name>
</gene>
<keyword evidence="11" id="KW-0325">Glycoprotein</keyword>
<feature type="domain" description="Dipeptidylpeptidase IV N-terminal" evidence="16">
    <location>
        <begin position="124"/>
        <end position="458"/>
    </location>
</feature>
<dbReference type="FunFam" id="3.40.50.1820:FF:000003">
    <property type="entry name" value="Dipeptidyl peptidase 4"/>
    <property type="match status" value="1"/>
</dbReference>
<evidence type="ECO:0000256" key="3">
    <source>
        <dbReference type="ARBA" id="ARBA00022438"/>
    </source>
</evidence>
<dbReference type="GO" id="GO:0004177">
    <property type="term" value="F:aminopeptidase activity"/>
    <property type="evidence" value="ECO:0007669"/>
    <property type="project" value="UniProtKB-KW"/>
</dbReference>
<keyword evidence="9 14" id="KW-1133">Transmembrane helix</keyword>
<dbReference type="Gene3D" id="3.40.50.1820">
    <property type="entry name" value="alpha/beta hydrolase"/>
    <property type="match status" value="1"/>
</dbReference>
<dbReference type="InterPro" id="IPR029058">
    <property type="entry name" value="AB_hydrolase_fold"/>
</dbReference>
<evidence type="ECO:0000256" key="9">
    <source>
        <dbReference type="ARBA" id="ARBA00022989"/>
    </source>
</evidence>
<evidence type="ECO:0000259" key="16">
    <source>
        <dbReference type="Pfam" id="PF00930"/>
    </source>
</evidence>
<dbReference type="Pfam" id="PF00326">
    <property type="entry name" value="Peptidase_S9"/>
    <property type="match status" value="1"/>
</dbReference>
<keyword evidence="4" id="KW-0645">Protease</keyword>
<dbReference type="GO" id="GO:0006508">
    <property type="term" value="P:proteolysis"/>
    <property type="evidence" value="ECO:0007669"/>
    <property type="project" value="UniProtKB-KW"/>
</dbReference>
<comment type="caution">
    <text evidence="17">The sequence shown here is derived from an EMBL/GenBank/DDBJ whole genome shotgun (WGS) entry which is preliminary data.</text>
</comment>
<evidence type="ECO:0000256" key="11">
    <source>
        <dbReference type="ARBA" id="ARBA00023180"/>
    </source>
</evidence>
<dbReference type="GO" id="GO:0008236">
    <property type="term" value="F:serine-type peptidase activity"/>
    <property type="evidence" value="ECO:0007669"/>
    <property type="project" value="UniProtKB-KW"/>
</dbReference>
<dbReference type="GO" id="GO:0012505">
    <property type="term" value="C:endomembrane system"/>
    <property type="evidence" value="ECO:0007669"/>
    <property type="project" value="UniProtKB-SubCell"/>
</dbReference>
<evidence type="ECO:0000256" key="12">
    <source>
        <dbReference type="ARBA" id="ARBA00037847"/>
    </source>
</evidence>
<keyword evidence="10 14" id="KW-0472">Membrane</keyword>
<protein>
    <recommendedName>
        <fullName evidence="13">Venom dipeptidyl peptidase 4</fullName>
    </recommendedName>
</protein>
<evidence type="ECO:0000256" key="5">
    <source>
        <dbReference type="ARBA" id="ARBA00022692"/>
    </source>
</evidence>
<comment type="similarity">
    <text evidence="2">Belongs to the peptidase S9B family. DPPIV subfamily.</text>
</comment>
<keyword evidence="7" id="KW-0720">Serine protease</keyword>
<proteinExistence type="inferred from homology"/>
<name>A0AAW2I5U5_9NEOP</name>
<reference evidence="17" key="1">
    <citation type="journal article" date="2024" name="Gigascience">
        <title>Chromosome-level genome of the poultry shaft louse Menopon gallinae provides insight into the host-switching and adaptive evolution of parasitic lice.</title>
        <authorList>
            <person name="Xu Y."/>
            <person name="Ma L."/>
            <person name="Liu S."/>
            <person name="Liang Y."/>
            <person name="Liu Q."/>
            <person name="He Z."/>
            <person name="Tian L."/>
            <person name="Duan Y."/>
            <person name="Cai W."/>
            <person name="Li H."/>
            <person name="Song F."/>
        </authorList>
    </citation>
    <scope>NUCLEOTIDE SEQUENCE</scope>
    <source>
        <strain evidence="17">Cailab_2023a</strain>
    </source>
</reference>
<dbReference type="Pfam" id="PF00930">
    <property type="entry name" value="DPPIV_N"/>
    <property type="match status" value="1"/>
</dbReference>
<evidence type="ECO:0000256" key="13">
    <source>
        <dbReference type="ARBA" id="ARBA00072929"/>
    </source>
</evidence>
<evidence type="ECO:0000256" key="2">
    <source>
        <dbReference type="ARBA" id="ARBA00010036"/>
    </source>
</evidence>
<evidence type="ECO:0000256" key="10">
    <source>
        <dbReference type="ARBA" id="ARBA00023136"/>
    </source>
</evidence>